<keyword evidence="3 4" id="KW-0408">Iron</keyword>
<feature type="domain" description="Rhodopsin" evidence="7">
    <location>
        <begin position="53"/>
        <end position="286"/>
    </location>
</feature>
<dbReference type="Pfam" id="PF20684">
    <property type="entry name" value="Fung_rhodopsin"/>
    <property type="match status" value="1"/>
</dbReference>
<evidence type="ECO:0000256" key="2">
    <source>
        <dbReference type="ARBA" id="ARBA00022723"/>
    </source>
</evidence>
<feature type="binding site" description="axial binding residue" evidence="4">
    <location>
        <position position="905"/>
    </location>
    <ligand>
        <name>heme</name>
        <dbReference type="ChEBI" id="CHEBI:30413"/>
    </ligand>
    <ligandPart>
        <name>Fe</name>
        <dbReference type="ChEBI" id="CHEBI:18248"/>
    </ligandPart>
</feature>
<keyword evidence="2 4" id="KW-0479">Metal-binding</keyword>
<name>A0A8H4LID6_9HYPO</name>
<dbReference type="InterPro" id="IPR049326">
    <property type="entry name" value="Rhodopsin_dom_fungi"/>
</dbReference>
<evidence type="ECO:0000313" key="9">
    <source>
        <dbReference type="Proteomes" id="UP000554235"/>
    </source>
</evidence>
<comment type="cofactor">
    <cofactor evidence="4">
        <name>heme</name>
        <dbReference type="ChEBI" id="CHEBI:30413"/>
    </cofactor>
</comment>
<dbReference type="GO" id="GO:0005506">
    <property type="term" value="F:iron ion binding"/>
    <property type="evidence" value="ECO:0007669"/>
    <property type="project" value="InterPro"/>
</dbReference>
<dbReference type="PRINTS" id="PR00463">
    <property type="entry name" value="EP450I"/>
</dbReference>
<reference evidence="8 9" key="1">
    <citation type="submission" date="2020-01" db="EMBL/GenBank/DDBJ databases">
        <title>Identification and distribution of gene clusters putatively required for synthesis of sphingolipid metabolism inhibitors in phylogenetically diverse species of the filamentous fungus Fusarium.</title>
        <authorList>
            <person name="Kim H.-S."/>
            <person name="Busman M."/>
            <person name="Brown D.W."/>
            <person name="Divon H."/>
            <person name="Uhlig S."/>
            <person name="Proctor R.H."/>
        </authorList>
    </citation>
    <scope>NUCLEOTIDE SEQUENCE [LARGE SCALE GENOMIC DNA]</scope>
    <source>
        <strain evidence="8 9">NRRL 20459</strain>
    </source>
</reference>
<dbReference type="GO" id="GO:0004497">
    <property type="term" value="F:monooxygenase activity"/>
    <property type="evidence" value="ECO:0007669"/>
    <property type="project" value="UniProtKB-KW"/>
</dbReference>
<keyword evidence="9" id="KW-1185">Reference proteome</keyword>
<feature type="region of interest" description="Disordered" evidence="5">
    <location>
        <begin position="340"/>
        <end position="366"/>
    </location>
</feature>
<dbReference type="OrthoDB" id="6692864at2759"/>
<keyword evidence="6" id="KW-0472">Membrane</keyword>
<dbReference type="PANTHER" id="PTHR24305:SF78">
    <property type="entry name" value="P450, PUTATIVE (EUROFUNG)-RELATED"/>
    <property type="match status" value="1"/>
</dbReference>
<keyword evidence="6" id="KW-1133">Transmembrane helix</keyword>
<keyword evidence="8" id="KW-0560">Oxidoreductase</keyword>
<organism evidence="8 9">
    <name type="scientific">Fusarium albosuccineum</name>
    <dbReference type="NCBI Taxonomy" id="1237068"/>
    <lineage>
        <taxon>Eukaryota</taxon>
        <taxon>Fungi</taxon>
        <taxon>Dikarya</taxon>
        <taxon>Ascomycota</taxon>
        <taxon>Pezizomycotina</taxon>
        <taxon>Sordariomycetes</taxon>
        <taxon>Hypocreomycetidae</taxon>
        <taxon>Hypocreales</taxon>
        <taxon>Nectriaceae</taxon>
        <taxon>Fusarium</taxon>
        <taxon>Fusarium decemcellulare species complex</taxon>
    </lineage>
</organism>
<feature type="transmembrane region" description="Helical" evidence="6">
    <location>
        <begin position="36"/>
        <end position="55"/>
    </location>
</feature>
<sequence>MATYPVTDGVTTFLEPPEDYVVDFDNPQQQKALEHFLIFGTLGSLAFVCLIQRLYTKHFITGSLKVDDEAIRILTHVAPQGSVSIGGLCHHAWEMPIEVYEKHMLSSYIVAPIFITCNGLSKTSLLTVYPQISPQKWFRITIWAAISMVASYTIVIAGLLLFGCQPIRTAWDPYSFGTGKCVDLAVLYIAIAVANIVSDVVLFIIPIPTIVRLKMPKAQKVGAAIMFGIGSVTVATSIVRMNYLPSLLGTNDIPWVAAPANVWSFVEVNLFIICGSMPTFRKFLRRFFPRLMGSSSTSGPSKSSNYDASQSKLHRQQHTGYSQFDTVEMDNFPDKDVRTHTTVVGTGGPLTPVRGSSSRDDNSEEAILDESSIAYTKTFDVKYSNKTSFAGSPSERAIPTPHPHKHHFLPLKPYAASKHRSILLREEMATLSSGLASTLESSLQATAAVSFLTGVVAHITIRPFEIDSKAWAIVFSYLGVLVTTFLGYVCVPKFAVTQAVIRTAAVSNTFNLGLVSSILIYRAFFHRLHRFPGPFLAKLSRFYAMKNAAKNLKANGKIQGLHEKYGDFVRVETEEEGVDERNFADENEALAVYEDRVVSKVDLLMSRIADQEGSPIDVTQYAIFFGFDVMGQVGMSLWITMLFYRAANLSVIGFSKDFEMLNSGKKHPAIEGLHDNMAAVGVLGAVPWLMSMLSKIPGATGSYSRFTDWCGRELQAKRAIVDSEKVTPKDQTPRDVISWLLRAEDEHDRSAPPGEGAFQEDSRLMIIAGSDTTAVALTNALYFLTANPMAYRKLQELVLMQFPGGEKDWTYEKVKLISYLDFVIQETLRLKPSVPAGLARLTPATGIQIDEVFIPGDTIVSVPAYTIHRDPRYWEDALEFRPERWENLNPEKVPWIPFTRGQFSCPGRNLAFMELRMVLSRIALRYDLAFPPGEDGESFDKGARDTFTLNVPQLPIVFTARS</sequence>
<dbReference type="PANTHER" id="PTHR24305">
    <property type="entry name" value="CYTOCHROME P450"/>
    <property type="match status" value="1"/>
</dbReference>
<keyword evidence="6" id="KW-0812">Transmembrane</keyword>
<dbReference type="GO" id="GO:0016705">
    <property type="term" value="F:oxidoreductase activity, acting on paired donors, with incorporation or reduction of molecular oxygen"/>
    <property type="evidence" value="ECO:0007669"/>
    <property type="project" value="InterPro"/>
</dbReference>
<evidence type="ECO:0000256" key="6">
    <source>
        <dbReference type="SAM" id="Phobius"/>
    </source>
</evidence>
<dbReference type="InterPro" id="IPR002401">
    <property type="entry name" value="Cyt_P450_E_grp-I"/>
</dbReference>
<dbReference type="Gene3D" id="1.10.630.10">
    <property type="entry name" value="Cytochrome P450"/>
    <property type="match status" value="1"/>
</dbReference>
<evidence type="ECO:0000256" key="5">
    <source>
        <dbReference type="SAM" id="MobiDB-lite"/>
    </source>
</evidence>
<evidence type="ECO:0000256" key="3">
    <source>
        <dbReference type="ARBA" id="ARBA00023004"/>
    </source>
</evidence>
<proteinExistence type="predicted"/>
<dbReference type="SUPFAM" id="SSF48264">
    <property type="entry name" value="Cytochrome P450"/>
    <property type="match status" value="1"/>
</dbReference>
<dbReference type="InterPro" id="IPR001128">
    <property type="entry name" value="Cyt_P450"/>
</dbReference>
<evidence type="ECO:0000256" key="1">
    <source>
        <dbReference type="ARBA" id="ARBA00022617"/>
    </source>
</evidence>
<dbReference type="Proteomes" id="UP000554235">
    <property type="component" value="Unassembled WGS sequence"/>
</dbReference>
<feature type="transmembrane region" description="Helical" evidence="6">
    <location>
        <begin position="185"/>
        <end position="211"/>
    </location>
</feature>
<dbReference type="Pfam" id="PF00067">
    <property type="entry name" value="p450"/>
    <property type="match status" value="1"/>
</dbReference>
<dbReference type="GO" id="GO:0020037">
    <property type="term" value="F:heme binding"/>
    <property type="evidence" value="ECO:0007669"/>
    <property type="project" value="InterPro"/>
</dbReference>
<feature type="transmembrane region" description="Helical" evidence="6">
    <location>
        <begin position="503"/>
        <end position="524"/>
    </location>
</feature>
<feature type="compositionally biased region" description="Low complexity" evidence="5">
    <location>
        <begin position="293"/>
        <end position="304"/>
    </location>
</feature>
<dbReference type="EMBL" id="JAADYS010000608">
    <property type="protein sequence ID" value="KAF4468469.1"/>
    <property type="molecule type" value="Genomic_DNA"/>
</dbReference>
<accession>A0A8H4LID6</accession>
<feature type="region of interest" description="Disordered" evidence="5">
    <location>
        <begin position="293"/>
        <end position="318"/>
    </location>
</feature>
<feature type="transmembrane region" description="Helical" evidence="6">
    <location>
        <begin position="223"/>
        <end position="242"/>
    </location>
</feature>
<feature type="compositionally biased region" description="Low complexity" evidence="5">
    <location>
        <begin position="340"/>
        <end position="355"/>
    </location>
</feature>
<evidence type="ECO:0000259" key="7">
    <source>
        <dbReference type="Pfam" id="PF20684"/>
    </source>
</evidence>
<feature type="transmembrane region" description="Helical" evidence="6">
    <location>
        <begin position="262"/>
        <end position="280"/>
    </location>
</feature>
<keyword evidence="8" id="KW-0503">Monooxygenase</keyword>
<gene>
    <name evidence="8" type="ORF">FALBO_4637</name>
</gene>
<keyword evidence="1 4" id="KW-0349">Heme</keyword>
<protein>
    <submittedName>
        <fullName evidence="8">Benzoate 4-monooxygenase cytochrome</fullName>
    </submittedName>
</protein>
<dbReference type="AlphaFoldDB" id="A0A8H4LID6"/>
<dbReference type="InterPro" id="IPR036396">
    <property type="entry name" value="Cyt_P450_sf"/>
</dbReference>
<feature type="transmembrane region" description="Helical" evidence="6">
    <location>
        <begin position="140"/>
        <end position="162"/>
    </location>
</feature>
<evidence type="ECO:0000313" key="8">
    <source>
        <dbReference type="EMBL" id="KAF4468469.1"/>
    </source>
</evidence>
<dbReference type="InterPro" id="IPR050121">
    <property type="entry name" value="Cytochrome_P450_monoxygenase"/>
</dbReference>
<comment type="caution">
    <text evidence="8">The sequence shown here is derived from an EMBL/GenBank/DDBJ whole genome shotgun (WGS) entry which is preliminary data.</text>
</comment>
<dbReference type="CDD" id="cd11061">
    <property type="entry name" value="CYP67-like"/>
    <property type="match status" value="1"/>
</dbReference>
<dbReference type="PRINTS" id="PR00385">
    <property type="entry name" value="P450"/>
</dbReference>
<feature type="transmembrane region" description="Helical" evidence="6">
    <location>
        <begin position="470"/>
        <end position="491"/>
    </location>
</feature>
<evidence type="ECO:0000256" key="4">
    <source>
        <dbReference type="PIRSR" id="PIRSR602401-1"/>
    </source>
</evidence>